<dbReference type="Gene3D" id="1.20.1250.20">
    <property type="entry name" value="MFS general substrate transporter like domains"/>
    <property type="match status" value="2"/>
</dbReference>
<evidence type="ECO:0000256" key="2">
    <source>
        <dbReference type="ARBA" id="ARBA00022989"/>
    </source>
</evidence>
<proteinExistence type="predicted"/>
<dbReference type="RefSeq" id="WP_183415750.1">
    <property type="nucleotide sequence ID" value="NZ_JACHXA010000003.1"/>
</dbReference>
<evidence type="ECO:0000313" key="6">
    <source>
        <dbReference type="EMBL" id="MBB3064925.1"/>
    </source>
</evidence>
<dbReference type="Proteomes" id="UP000581135">
    <property type="component" value="Unassembled WGS sequence"/>
</dbReference>
<dbReference type="InterPro" id="IPR047200">
    <property type="entry name" value="MFS_YcaD-like"/>
</dbReference>
<dbReference type="Pfam" id="PF07690">
    <property type="entry name" value="MFS_1"/>
    <property type="match status" value="1"/>
</dbReference>
<feature type="transmembrane region" description="Helical" evidence="4">
    <location>
        <begin position="73"/>
        <end position="92"/>
    </location>
</feature>
<protein>
    <submittedName>
        <fullName evidence="6">MFS family permease</fullName>
    </submittedName>
</protein>
<feature type="transmembrane region" description="Helical" evidence="4">
    <location>
        <begin position="98"/>
        <end position="119"/>
    </location>
</feature>
<dbReference type="PANTHER" id="PTHR23521">
    <property type="entry name" value="TRANSPORTER MFS SUPERFAMILY"/>
    <property type="match status" value="1"/>
</dbReference>
<dbReference type="InterPro" id="IPR020846">
    <property type="entry name" value="MFS_dom"/>
</dbReference>
<dbReference type="InterPro" id="IPR011701">
    <property type="entry name" value="MFS"/>
</dbReference>
<dbReference type="InterPro" id="IPR036259">
    <property type="entry name" value="MFS_trans_sf"/>
</dbReference>
<keyword evidence="3 4" id="KW-0472">Membrane</keyword>
<organism evidence="6 7">
    <name type="scientific">Limibacillus halophilus</name>
    <dbReference type="NCBI Taxonomy" id="1579333"/>
    <lineage>
        <taxon>Bacteria</taxon>
        <taxon>Pseudomonadati</taxon>
        <taxon>Pseudomonadota</taxon>
        <taxon>Alphaproteobacteria</taxon>
        <taxon>Rhodospirillales</taxon>
        <taxon>Rhodovibrionaceae</taxon>
        <taxon>Limibacillus</taxon>
    </lineage>
</organism>
<reference evidence="6 7" key="1">
    <citation type="submission" date="2020-08" db="EMBL/GenBank/DDBJ databases">
        <title>Genomic Encyclopedia of Type Strains, Phase III (KMG-III): the genomes of soil and plant-associated and newly described type strains.</title>
        <authorList>
            <person name="Whitman W."/>
        </authorList>
    </citation>
    <scope>NUCLEOTIDE SEQUENCE [LARGE SCALE GENOMIC DNA]</scope>
    <source>
        <strain evidence="6 7">CECT 8803</strain>
    </source>
</reference>
<feature type="transmembrane region" description="Helical" evidence="4">
    <location>
        <begin position="199"/>
        <end position="220"/>
    </location>
</feature>
<name>A0A839SVB7_9PROT</name>
<dbReference type="CDD" id="cd17477">
    <property type="entry name" value="MFS_YcaD_like"/>
    <property type="match status" value="1"/>
</dbReference>
<gene>
    <name evidence="6" type="ORF">FHR98_001204</name>
</gene>
<evidence type="ECO:0000256" key="1">
    <source>
        <dbReference type="ARBA" id="ARBA00022692"/>
    </source>
</evidence>
<evidence type="ECO:0000256" key="4">
    <source>
        <dbReference type="SAM" id="Phobius"/>
    </source>
</evidence>
<feature type="transmembrane region" description="Helical" evidence="4">
    <location>
        <begin position="265"/>
        <end position="287"/>
    </location>
</feature>
<dbReference type="PANTHER" id="PTHR23521:SF3">
    <property type="entry name" value="MFS TRANSPORTER"/>
    <property type="match status" value="1"/>
</dbReference>
<evidence type="ECO:0000313" key="7">
    <source>
        <dbReference type="Proteomes" id="UP000581135"/>
    </source>
</evidence>
<dbReference type="SUPFAM" id="SSF103473">
    <property type="entry name" value="MFS general substrate transporter"/>
    <property type="match status" value="1"/>
</dbReference>
<feature type="transmembrane region" description="Helical" evidence="4">
    <location>
        <begin position="232"/>
        <end position="253"/>
    </location>
</feature>
<dbReference type="AlphaFoldDB" id="A0A839SVB7"/>
<dbReference type="EMBL" id="JACHXA010000003">
    <property type="protein sequence ID" value="MBB3064925.1"/>
    <property type="molecule type" value="Genomic_DNA"/>
</dbReference>
<feature type="transmembrane region" description="Helical" evidence="4">
    <location>
        <begin position="7"/>
        <end position="29"/>
    </location>
</feature>
<keyword evidence="1 4" id="KW-0812">Transmembrane</keyword>
<feature type="transmembrane region" description="Helical" evidence="4">
    <location>
        <begin position="41"/>
        <end position="61"/>
    </location>
</feature>
<keyword evidence="2 4" id="KW-1133">Transmembrane helix</keyword>
<feature type="transmembrane region" description="Helical" evidence="4">
    <location>
        <begin position="159"/>
        <end position="178"/>
    </location>
</feature>
<dbReference type="PROSITE" id="PS50850">
    <property type="entry name" value="MFS"/>
    <property type="match status" value="1"/>
</dbReference>
<comment type="caution">
    <text evidence="6">The sequence shown here is derived from an EMBL/GenBank/DDBJ whole genome shotgun (WGS) entry which is preliminary data.</text>
</comment>
<accession>A0A839SVB7</accession>
<dbReference type="GO" id="GO:0005886">
    <property type="term" value="C:plasma membrane"/>
    <property type="evidence" value="ECO:0007669"/>
    <property type="project" value="TreeGrafter"/>
</dbReference>
<dbReference type="GO" id="GO:0022857">
    <property type="term" value="F:transmembrane transporter activity"/>
    <property type="evidence" value="ECO:0007669"/>
    <property type="project" value="InterPro"/>
</dbReference>
<feature type="transmembrane region" description="Helical" evidence="4">
    <location>
        <begin position="131"/>
        <end position="153"/>
    </location>
</feature>
<evidence type="ECO:0000259" key="5">
    <source>
        <dbReference type="PROSITE" id="PS50850"/>
    </source>
</evidence>
<feature type="transmembrane region" description="Helical" evidence="4">
    <location>
        <begin position="293"/>
        <end position="314"/>
    </location>
</feature>
<evidence type="ECO:0000256" key="3">
    <source>
        <dbReference type="ARBA" id="ARBA00023136"/>
    </source>
</evidence>
<sequence>MFAVIKSVASLMLGAYLMLVGHSLLGIVVPLRLEEAASSTLVTGVVMSAYFGGLLVGAILGQKVIIAVGHIRAFAGLAAIMTASVLALPLFFHPVTWFLLRFLAGVCIAGLFSTMESWLNERADNRTRGQVLAFYVMVSYIAMICGQFLINFWDINGLEVFLVGGILMAVCLVPTALSKVSPPSLEAIHPMSPLELYRASPLSVIASATSGVMQGAYWGMGAVFAKRIGFDTFEVSLFMGSMLIGGLVLQYPIGRFSDRYDRRSILLVILLITAAACALGMPISLHSATLPQFSLFIVAGIMGGAVAAVYPTAMAQAFDYLPKEKFVAASSGLLLAYSVGATGGPLMAALLMDSLGVAAFFGFVAAVALLLAAFVMYRIKVREAKPVAEQGSMVAMPLRLSPVVSELVPMPSDRSGSGAKERDVTP</sequence>
<keyword evidence="7" id="KW-1185">Reference proteome</keyword>
<feature type="domain" description="Major facilitator superfamily (MFS) profile" evidence="5">
    <location>
        <begin position="195"/>
        <end position="426"/>
    </location>
</feature>
<feature type="transmembrane region" description="Helical" evidence="4">
    <location>
        <begin position="326"/>
        <end position="351"/>
    </location>
</feature>
<feature type="transmembrane region" description="Helical" evidence="4">
    <location>
        <begin position="357"/>
        <end position="377"/>
    </location>
</feature>